<evidence type="ECO:0008006" key="3">
    <source>
        <dbReference type="Google" id="ProtNLM"/>
    </source>
</evidence>
<name>A0A429YNL5_9HYPH</name>
<keyword evidence="2" id="KW-1185">Reference proteome</keyword>
<evidence type="ECO:0000313" key="1">
    <source>
        <dbReference type="EMBL" id="RST83066.1"/>
    </source>
</evidence>
<comment type="caution">
    <text evidence="1">The sequence shown here is derived from an EMBL/GenBank/DDBJ whole genome shotgun (WGS) entry which is preliminary data.</text>
</comment>
<dbReference type="AlphaFoldDB" id="A0A429YNL5"/>
<evidence type="ECO:0000313" key="2">
    <source>
        <dbReference type="Proteomes" id="UP000278398"/>
    </source>
</evidence>
<gene>
    <name evidence="1" type="ORF">EJC49_23000</name>
</gene>
<protein>
    <recommendedName>
        <fullName evidence="3">BRCT domain-containing protein</fullName>
    </recommendedName>
</protein>
<dbReference type="Proteomes" id="UP000278398">
    <property type="component" value="Unassembled WGS sequence"/>
</dbReference>
<proteinExistence type="predicted"/>
<dbReference type="RefSeq" id="WP_126702271.1">
    <property type="nucleotide sequence ID" value="NZ_RWKW01000111.1"/>
</dbReference>
<dbReference type="InterPro" id="IPR036420">
    <property type="entry name" value="BRCT_dom_sf"/>
</dbReference>
<accession>A0A429YNL5</accession>
<dbReference type="Gene3D" id="3.40.50.10190">
    <property type="entry name" value="BRCT domain"/>
    <property type="match status" value="1"/>
</dbReference>
<dbReference type="EMBL" id="RWKW01000111">
    <property type="protein sequence ID" value="RST83066.1"/>
    <property type="molecule type" value="Genomic_DNA"/>
</dbReference>
<organism evidence="1 2">
    <name type="scientific">Aquibium carbonis</name>
    <dbReference type="NCBI Taxonomy" id="2495581"/>
    <lineage>
        <taxon>Bacteria</taxon>
        <taxon>Pseudomonadati</taxon>
        <taxon>Pseudomonadota</taxon>
        <taxon>Alphaproteobacteria</taxon>
        <taxon>Hyphomicrobiales</taxon>
        <taxon>Phyllobacteriaceae</taxon>
        <taxon>Aquibium</taxon>
    </lineage>
</organism>
<sequence>MTDSTRRAGTLEHEGAALGRIHAKANQQKALGYWLGFLEGVLASENVERAEMAPLRVEAEQFLALLHDDDAAELIRDLDTWKDAPGEIYSVIETIVGYRSREFVIMNDKDVVNEFYGFCAGIACDNSITPAEVERLLARLDANTVLRSDSRVASLGSVARKSIDDGRITEEESEDICQWITKLVGDSATDTGLATFGNIGVIDGALEDPSRFSIPDRMFVLTGKFAIGPRKVLAGMISERGGAWKNTVCGATDYLVVAAEASRDWKHSHEGTKIIRAMELRHKGGRPDLVHEPMLASALSLR</sequence>
<reference evidence="1 2" key="1">
    <citation type="submission" date="2018-12" db="EMBL/GenBank/DDBJ databases">
        <title>Mesorhizobium carbonis sp. nov., isolated from coal mine water.</title>
        <authorList>
            <person name="Xin W."/>
            <person name="Xu Z."/>
            <person name="Xiang F."/>
            <person name="Zhang J."/>
            <person name="Xi L."/>
            <person name="Liu J."/>
        </authorList>
    </citation>
    <scope>NUCLEOTIDE SEQUENCE [LARGE SCALE GENOMIC DNA]</scope>
    <source>
        <strain evidence="1 2">B2.3</strain>
    </source>
</reference>
<dbReference type="OrthoDB" id="5451971at2"/>